<keyword evidence="2" id="KW-1185">Reference proteome</keyword>
<proteinExistence type="predicted"/>
<protein>
    <submittedName>
        <fullName evidence="1">Uncharacterized protein</fullName>
    </submittedName>
</protein>
<dbReference type="AlphaFoldDB" id="A0A0D9QR03"/>
<gene>
    <name evidence="1" type="ORF">AK88_00708</name>
</gene>
<dbReference type="RefSeq" id="XP_012333777.1">
    <property type="nucleotide sequence ID" value="XM_012478354.1"/>
</dbReference>
<name>A0A0D9QR03_PLAFR</name>
<evidence type="ECO:0000313" key="2">
    <source>
        <dbReference type="Proteomes" id="UP000054561"/>
    </source>
</evidence>
<dbReference type="OrthoDB" id="383814at2759"/>
<sequence length="187" mass="21980">MEKKPYNNREHILTWHVNNQQVYHGGESTRVKPSVTRYSNREKKNTFVLNKIFTLAALESFEQCGYKIRPRDGSSDIIDLRTNRSLYEGTPFQTLKDDLTKDDATEDNVINADLMDSCLINNDIRKEHIKSSLSDATNEYVNSEKEKIKSILYSYMEKIDAKHKDKLYYKLFRKCREENDENSMSSF</sequence>
<dbReference type="EMBL" id="KQ001650">
    <property type="protein sequence ID" value="KJP89499.1"/>
    <property type="molecule type" value="Genomic_DNA"/>
</dbReference>
<evidence type="ECO:0000313" key="1">
    <source>
        <dbReference type="EMBL" id="KJP89499.1"/>
    </source>
</evidence>
<dbReference type="OMA" id="YSYMEKI"/>
<accession>A0A0D9QR03</accession>
<dbReference type="GeneID" id="24266022"/>
<organism evidence="1 2">
    <name type="scientific">Plasmodium fragile</name>
    <dbReference type="NCBI Taxonomy" id="5857"/>
    <lineage>
        <taxon>Eukaryota</taxon>
        <taxon>Sar</taxon>
        <taxon>Alveolata</taxon>
        <taxon>Apicomplexa</taxon>
        <taxon>Aconoidasida</taxon>
        <taxon>Haemosporida</taxon>
        <taxon>Plasmodiidae</taxon>
        <taxon>Plasmodium</taxon>
        <taxon>Plasmodium (Plasmodium)</taxon>
    </lineage>
</organism>
<reference evidence="1 2" key="1">
    <citation type="submission" date="2014-03" db="EMBL/GenBank/DDBJ databases">
        <title>The Genome Sequence of Plasmodium fragile nilgiri.</title>
        <authorList>
            <consortium name="The Broad Institute Genomics Platform"/>
            <consortium name="The Broad Institute Genome Sequencing Center for Infectious Disease"/>
            <person name="Neafsey D."/>
            <person name="Duraisingh M."/>
            <person name="Young S.K."/>
            <person name="Zeng Q."/>
            <person name="Gargeya S."/>
            <person name="Abouelleil A."/>
            <person name="Alvarado L."/>
            <person name="Chapman S.B."/>
            <person name="Gainer-Dewar J."/>
            <person name="Goldberg J."/>
            <person name="Griggs A."/>
            <person name="Gujja S."/>
            <person name="Hansen M."/>
            <person name="Howarth C."/>
            <person name="Imamovic A."/>
            <person name="Larimer J."/>
            <person name="Pearson M."/>
            <person name="Poon T.W."/>
            <person name="Priest M."/>
            <person name="Roberts A."/>
            <person name="Saif S."/>
            <person name="Shea T."/>
            <person name="Sykes S."/>
            <person name="Wortman J."/>
            <person name="Nusbaum C."/>
            <person name="Birren B."/>
        </authorList>
    </citation>
    <scope>NUCLEOTIDE SEQUENCE [LARGE SCALE GENOMIC DNA]</scope>
    <source>
        <strain evidence="2">nilgiri</strain>
    </source>
</reference>
<dbReference type="Proteomes" id="UP000054561">
    <property type="component" value="Unassembled WGS sequence"/>
</dbReference>
<dbReference type="VEuPathDB" id="PlasmoDB:AK88_00708"/>